<dbReference type="AlphaFoldDB" id="A0A7S2VPI4"/>
<gene>
    <name evidence="3" type="ORF">BRAN1462_LOCUS59857</name>
</gene>
<feature type="compositionally biased region" description="Low complexity" evidence="2">
    <location>
        <begin position="1"/>
        <end position="20"/>
    </location>
</feature>
<reference evidence="3" key="1">
    <citation type="submission" date="2021-01" db="EMBL/GenBank/DDBJ databases">
        <authorList>
            <person name="Corre E."/>
            <person name="Pelletier E."/>
            <person name="Niang G."/>
            <person name="Scheremetjew M."/>
            <person name="Finn R."/>
            <person name="Kale V."/>
            <person name="Holt S."/>
            <person name="Cochrane G."/>
            <person name="Meng A."/>
            <person name="Brown T."/>
            <person name="Cohen L."/>
        </authorList>
    </citation>
    <scope>NUCLEOTIDE SEQUENCE</scope>
    <source>
        <strain evidence="3">RCC3387</strain>
    </source>
</reference>
<organism evidence="3">
    <name type="scientific">Zooxanthella nutricula</name>
    <dbReference type="NCBI Taxonomy" id="1333877"/>
    <lineage>
        <taxon>Eukaryota</taxon>
        <taxon>Sar</taxon>
        <taxon>Alveolata</taxon>
        <taxon>Dinophyceae</taxon>
        <taxon>Peridiniales</taxon>
        <taxon>Peridiniales incertae sedis</taxon>
        <taxon>Zooxanthella</taxon>
    </lineage>
</organism>
<evidence type="ECO:0000256" key="2">
    <source>
        <dbReference type="SAM" id="MobiDB-lite"/>
    </source>
</evidence>
<sequence length="204" mass="21832">MSAAAGAAAPGGATMTTIGGSRTGTMSPFGAAGMSATAGPLVRPAPPRPQMKNRGFLARNKQVGQVVGETGSQATMLIGNLTSAVKKLEDEIQQDERSLREMDNNLAKLRTERERLARIIAQEEDVIDAMNPEKGLGAAMKQFDSFMGDVTTTYSRCKTSHKDSIDILKKEFGYNPAFKRGRGSDEFTSAYHSMAPDPSKLSKA</sequence>
<keyword evidence="1" id="KW-0175">Coiled coil</keyword>
<evidence type="ECO:0000256" key="1">
    <source>
        <dbReference type="SAM" id="Coils"/>
    </source>
</evidence>
<feature type="coiled-coil region" evidence="1">
    <location>
        <begin position="78"/>
        <end position="126"/>
    </location>
</feature>
<accession>A0A7S2VPI4</accession>
<feature type="region of interest" description="Disordered" evidence="2">
    <location>
        <begin position="180"/>
        <end position="204"/>
    </location>
</feature>
<name>A0A7S2VPI4_9DINO</name>
<protein>
    <submittedName>
        <fullName evidence="3">Uncharacterized protein</fullName>
    </submittedName>
</protein>
<proteinExistence type="predicted"/>
<dbReference type="EMBL" id="HBGW01094290">
    <property type="protein sequence ID" value="CAD9642035.1"/>
    <property type="molecule type" value="Transcribed_RNA"/>
</dbReference>
<evidence type="ECO:0000313" key="3">
    <source>
        <dbReference type="EMBL" id="CAD9642035.1"/>
    </source>
</evidence>
<feature type="region of interest" description="Disordered" evidence="2">
    <location>
        <begin position="1"/>
        <end position="49"/>
    </location>
</feature>